<reference evidence="1" key="1">
    <citation type="journal article" date="2020" name="Nature">
        <title>Giant virus diversity and host interactions through global metagenomics.</title>
        <authorList>
            <person name="Schulz F."/>
            <person name="Roux S."/>
            <person name="Paez-Espino D."/>
            <person name="Jungbluth S."/>
            <person name="Walsh D.A."/>
            <person name="Denef V.J."/>
            <person name="McMahon K.D."/>
            <person name="Konstantinidis K.T."/>
            <person name="Eloe-Fadrosh E.A."/>
            <person name="Kyrpides N.C."/>
            <person name="Woyke T."/>
        </authorList>
    </citation>
    <scope>NUCLEOTIDE SEQUENCE</scope>
    <source>
        <strain evidence="1">GVMAG-S-3300012000-53</strain>
    </source>
</reference>
<organism evidence="1">
    <name type="scientific">viral metagenome</name>
    <dbReference type="NCBI Taxonomy" id="1070528"/>
    <lineage>
        <taxon>unclassified sequences</taxon>
        <taxon>metagenomes</taxon>
        <taxon>organismal metagenomes</taxon>
    </lineage>
</organism>
<sequence>MINHHSGIERQVLDNLPDFLDQSQPDEIEQYYENLHILTKYLITTPDCLISPSKINNGRIYRSDVATRLQKENDYIPTPLNNNYNTDPIWFSTDYPSMTYLNEKYSSRWIIACRRTRDFQIKNDQIIGYNFYVNFNGEIDKDESCKNFNYDVYRLNIELMKLIDNLLQLAYKKDIIEMNKENYYVIPKYNIISQITAENPQIIDAFSYIDGTRNSAIEIDRYIVNKMMIIFDNVEEIIRKQKNDIFINNDTNLKNKINILGYYEGSIALNSIISQDCTSLYPEVAIKSKYFDKKIINQIFYFVKEEECKIELIDLVNKSIMRMDGGNLRKTKKKITRIKNKNNKTVYNKMSDYLENGWFKPETRNIGKPYLINSYEYAMRKKRELRTEYFRIIEVIKNYVIKLSEEPDEKMKQQQIKEGFYIYRRNLHEYHRELREQNIPYDEADDNYCLGFSEERHEKA</sequence>
<protein>
    <submittedName>
        <fullName evidence="1">Uncharacterized protein</fullName>
    </submittedName>
</protein>
<accession>A0A6C0KH27</accession>
<dbReference type="AlphaFoldDB" id="A0A6C0KH27"/>
<evidence type="ECO:0000313" key="1">
    <source>
        <dbReference type="EMBL" id="QHU16929.1"/>
    </source>
</evidence>
<proteinExistence type="predicted"/>
<dbReference type="EMBL" id="MN740892">
    <property type="protein sequence ID" value="QHU16929.1"/>
    <property type="molecule type" value="Genomic_DNA"/>
</dbReference>
<name>A0A6C0KH27_9ZZZZ</name>